<dbReference type="KEGG" id="nva:G3M78_13275"/>
<accession>A0A7T0C4B6</accession>
<proteinExistence type="predicted"/>
<dbReference type="Proteomes" id="UP000594464">
    <property type="component" value="Chromosome"/>
</dbReference>
<protein>
    <submittedName>
        <fullName evidence="1">Uncharacterized protein</fullName>
    </submittedName>
</protein>
<evidence type="ECO:0000313" key="2">
    <source>
        <dbReference type="Proteomes" id="UP000594464"/>
    </source>
</evidence>
<name>A0A7T0C4B6_9BACT</name>
<dbReference type="AlphaFoldDB" id="A0A7T0C4B6"/>
<reference evidence="2" key="1">
    <citation type="submission" date="2020-02" db="EMBL/GenBank/DDBJ databases">
        <title>Genomic and physiological characterization of two novel Nitrospinaceae genera.</title>
        <authorList>
            <person name="Mueller A.J."/>
            <person name="Jung M.-Y."/>
            <person name="Strachan C.R."/>
            <person name="Herbold C.W."/>
            <person name="Kirkegaard R.H."/>
            <person name="Daims H."/>
        </authorList>
    </citation>
    <scope>NUCLEOTIDE SEQUENCE [LARGE SCALE GENOMIC DNA]</scope>
</reference>
<organism evidence="1 2">
    <name type="scientific">Candidatus Nitrohelix vancouverensis</name>
    <dbReference type="NCBI Taxonomy" id="2705534"/>
    <lineage>
        <taxon>Bacteria</taxon>
        <taxon>Pseudomonadati</taxon>
        <taxon>Nitrospinota/Tectimicrobiota group</taxon>
        <taxon>Nitrospinota</taxon>
        <taxon>Nitrospinia</taxon>
        <taxon>Nitrospinales</taxon>
        <taxon>Nitrospinaceae</taxon>
        <taxon>Candidatus Nitrohelix</taxon>
    </lineage>
</organism>
<dbReference type="EMBL" id="CP048620">
    <property type="protein sequence ID" value="QPJ66311.1"/>
    <property type="molecule type" value="Genomic_DNA"/>
</dbReference>
<gene>
    <name evidence="1" type="ORF">G3M78_13275</name>
</gene>
<evidence type="ECO:0000313" key="1">
    <source>
        <dbReference type="EMBL" id="QPJ66311.1"/>
    </source>
</evidence>
<sequence length="196" mass="21037">MSKKIIKNLQSLPNVITGLGLGIAEAQRNFNLNFLQDMEALLTMVSDMGAKSAGDGTKGFQAVLETMLPAMAPSRYQFTETTFTMKMDISQSFEAGVAGGVNIGVVQAATSLTYGSDYRAAAEVRTVIHAVPMDKTVLNTLLDRAEELGKLSLTMPENSTVNPELSAQANSILDTLAEGAKKVKEKDKKEEEEDAS</sequence>